<evidence type="ECO:0000313" key="2">
    <source>
        <dbReference type="EMBL" id="SEP27219.1"/>
    </source>
</evidence>
<proteinExistence type="predicted"/>
<dbReference type="AlphaFoldDB" id="A0A1H8WHY1"/>
<dbReference type="Proteomes" id="UP000198893">
    <property type="component" value="Unassembled WGS sequence"/>
</dbReference>
<dbReference type="InterPro" id="IPR011992">
    <property type="entry name" value="EF-hand-dom_pair"/>
</dbReference>
<dbReference type="SUPFAM" id="SSF47473">
    <property type="entry name" value="EF-hand"/>
    <property type="match status" value="1"/>
</dbReference>
<protein>
    <submittedName>
        <fullName evidence="2">EF-hand domain pair</fullName>
    </submittedName>
</protein>
<dbReference type="InterPro" id="IPR002048">
    <property type="entry name" value="EF_hand_dom"/>
</dbReference>
<keyword evidence="3" id="KW-1185">Reference proteome</keyword>
<gene>
    <name evidence="2" type="ORF">SAMN04490248_1641</name>
</gene>
<reference evidence="2 3" key="1">
    <citation type="submission" date="2016-10" db="EMBL/GenBank/DDBJ databases">
        <authorList>
            <person name="de Groot N.N."/>
        </authorList>
    </citation>
    <scope>NUCLEOTIDE SEQUENCE [LARGE SCALE GENOMIC DNA]</scope>
    <source>
        <strain evidence="2 3">DSM 27842</strain>
    </source>
</reference>
<dbReference type="PROSITE" id="PS00018">
    <property type="entry name" value="EF_HAND_1"/>
    <property type="match status" value="1"/>
</dbReference>
<dbReference type="GO" id="GO:0005509">
    <property type="term" value="F:calcium ion binding"/>
    <property type="evidence" value="ECO:0007669"/>
    <property type="project" value="InterPro"/>
</dbReference>
<dbReference type="EMBL" id="FODS01000064">
    <property type="protein sequence ID" value="SEP27219.1"/>
    <property type="molecule type" value="Genomic_DNA"/>
</dbReference>
<organism evidence="2 3">
    <name type="scientific">Salinihabitans flavidus</name>
    <dbReference type="NCBI Taxonomy" id="569882"/>
    <lineage>
        <taxon>Bacteria</taxon>
        <taxon>Pseudomonadati</taxon>
        <taxon>Pseudomonadota</taxon>
        <taxon>Alphaproteobacteria</taxon>
        <taxon>Rhodobacterales</taxon>
        <taxon>Roseobacteraceae</taxon>
        <taxon>Salinihabitans</taxon>
    </lineage>
</organism>
<dbReference type="Pfam" id="PF13202">
    <property type="entry name" value="EF-hand_5"/>
    <property type="match status" value="1"/>
</dbReference>
<dbReference type="PROSITE" id="PS50222">
    <property type="entry name" value="EF_HAND_2"/>
    <property type="match status" value="1"/>
</dbReference>
<dbReference type="Gene3D" id="1.10.238.10">
    <property type="entry name" value="EF-hand"/>
    <property type="match status" value="2"/>
</dbReference>
<feature type="domain" description="EF-hand" evidence="1">
    <location>
        <begin position="94"/>
        <end position="129"/>
    </location>
</feature>
<dbReference type="RefSeq" id="WP_093120870.1">
    <property type="nucleotide sequence ID" value="NZ_FODS01000064.1"/>
</dbReference>
<dbReference type="STRING" id="569882.SAMN04490248_1641"/>
<name>A0A1H8WHY1_9RHOB</name>
<evidence type="ECO:0000259" key="1">
    <source>
        <dbReference type="PROSITE" id="PS50222"/>
    </source>
</evidence>
<sequence length="129" mass="14031">MHATKIIFVIVGLAAFGAATERGSAQEAEAAFDGLDADQSGAITWAEAYEVRTGQFMDMDADMDGILTVDEFQGPARPLSAFDTDEDGKLHLAEFLEGHRNMFERFDEDANGSLTFDEFEAAQSAARDN</sequence>
<dbReference type="InterPro" id="IPR018247">
    <property type="entry name" value="EF_Hand_1_Ca_BS"/>
</dbReference>
<dbReference type="Pfam" id="PF13833">
    <property type="entry name" value="EF-hand_8"/>
    <property type="match status" value="3"/>
</dbReference>
<dbReference type="OrthoDB" id="5470953at2"/>
<accession>A0A1H8WHY1</accession>
<evidence type="ECO:0000313" key="3">
    <source>
        <dbReference type="Proteomes" id="UP000198893"/>
    </source>
</evidence>